<evidence type="ECO:0000313" key="2">
    <source>
        <dbReference type="EMBL" id="MCQ4046349.1"/>
    </source>
</evidence>
<protein>
    <submittedName>
        <fullName evidence="2">MOSC domain-containing protein</fullName>
    </submittedName>
</protein>
<dbReference type="PANTHER" id="PTHR30212:SF2">
    <property type="entry name" value="PROTEIN YIIM"/>
    <property type="match status" value="1"/>
</dbReference>
<dbReference type="EMBL" id="JANFNH010000063">
    <property type="protein sequence ID" value="MCQ4046349.1"/>
    <property type="molecule type" value="Genomic_DNA"/>
</dbReference>
<dbReference type="RefSeq" id="WP_255932529.1">
    <property type="nucleotide sequence ID" value="NZ_JANFNH010000063.1"/>
</dbReference>
<dbReference type="SUPFAM" id="SSF50800">
    <property type="entry name" value="PK beta-barrel domain-like"/>
    <property type="match status" value="1"/>
</dbReference>
<dbReference type="InterPro" id="IPR011037">
    <property type="entry name" value="Pyrv_Knase-like_insert_dom_sf"/>
</dbReference>
<dbReference type="InterPro" id="IPR052353">
    <property type="entry name" value="Benzoxazolinone_Detox_Enz"/>
</dbReference>
<dbReference type="Proteomes" id="UP001206206">
    <property type="component" value="Unassembled WGS sequence"/>
</dbReference>
<dbReference type="PANTHER" id="PTHR30212">
    <property type="entry name" value="PROTEIN YIIM"/>
    <property type="match status" value="1"/>
</dbReference>
<dbReference type="InterPro" id="IPR005302">
    <property type="entry name" value="MoCF_Sase_C"/>
</dbReference>
<evidence type="ECO:0000313" key="3">
    <source>
        <dbReference type="Proteomes" id="UP001206206"/>
    </source>
</evidence>
<keyword evidence="3" id="KW-1185">Reference proteome</keyword>
<dbReference type="Gene3D" id="2.40.33.20">
    <property type="entry name" value="PK beta-barrel domain-like"/>
    <property type="match status" value="1"/>
</dbReference>
<proteinExistence type="predicted"/>
<accession>A0ABT1PLX7</accession>
<evidence type="ECO:0000259" key="1">
    <source>
        <dbReference type="PROSITE" id="PS51340"/>
    </source>
</evidence>
<reference evidence="2 3" key="1">
    <citation type="submission" date="2022-06" db="EMBL/GenBank/DDBJ databases">
        <title>Draft genome sequence of type strain Streptomyces rubrisoli DSM 42083.</title>
        <authorList>
            <person name="Duangmal K."/>
            <person name="Klaysubun C."/>
        </authorList>
    </citation>
    <scope>NUCLEOTIDE SEQUENCE [LARGE SCALE GENOMIC DNA]</scope>
    <source>
        <strain evidence="2 3">DSM 42083</strain>
    </source>
</reference>
<dbReference type="Pfam" id="PF03473">
    <property type="entry name" value="MOSC"/>
    <property type="match status" value="1"/>
</dbReference>
<feature type="domain" description="MOSC" evidence="1">
    <location>
        <begin position="28"/>
        <end position="171"/>
    </location>
</feature>
<organism evidence="2 3">
    <name type="scientific">Streptantibioticus rubrisoli</name>
    <dbReference type="NCBI Taxonomy" id="1387313"/>
    <lineage>
        <taxon>Bacteria</taxon>
        <taxon>Bacillati</taxon>
        <taxon>Actinomycetota</taxon>
        <taxon>Actinomycetes</taxon>
        <taxon>Kitasatosporales</taxon>
        <taxon>Streptomycetaceae</taxon>
        <taxon>Streptantibioticus</taxon>
    </lineage>
</organism>
<comment type="caution">
    <text evidence="2">The sequence shown here is derived from an EMBL/GenBank/DDBJ whole genome shotgun (WGS) entry which is preliminary data.</text>
</comment>
<sequence>MRLLSVNIGVERSNPWKKNVTGTGIDKRPVEAAVQVRAPGAKGTGAVGLVGDRVHDVQHHGGEDQAVYAYAREDLDDWEAIVGRRLPNGVFGENLTTTGLDVNEALIGECWRIGPDVLLEVCCPRIPCATFQGWMGRPGWLRQFTVAGLPGPYLRVVEPGEIRAGDPIVVESRPHHRVTVSLTFRAMTGQPHLLARLLEADALPEEIREIARRRVG</sequence>
<name>A0ABT1PLX7_9ACTN</name>
<dbReference type="PROSITE" id="PS51340">
    <property type="entry name" value="MOSC"/>
    <property type="match status" value="1"/>
</dbReference>
<gene>
    <name evidence="2" type="ORF">NON19_30945</name>
</gene>